<accession>A0AB38YJ97</accession>
<dbReference type="AlphaFoldDB" id="A0AB38YJ97"/>
<organism evidence="3">
    <name type="scientific">Salinispirillum sp. LH 10-3-1</name>
    <dbReference type="NCBI Taxonomy" id="2952525"/>
    <lineage>
        <taxon>Bacteria</taxon>
        <taxon>Pseudomonadati</taxon>
        <taxon>Pseudomonadota</taxon>
        <taxon>Gammaproteobacteria</taxon>
        <taxon>Oceanospirillales</taxon>
        <taxon>Saccharospirillaceae</taxon>
        <taxon>Salinispirillum</taxon>
    </lineage>
</organism>
<gene>
    <name evidence="3" type="ORF">NFC81_06090</name>
</gene>
<keyword evidence="1" id="KW-1133">Transmembrane helix</keyword>
<protein>
    <submittedName>
        <fullName evidence="3">Class I SAM-dependent methyltransferase</fullName>
    </submittedName>
</protein>
<proteinExistence type="predicted"/>
<dbReference type="RefSeq" id="WP_304996639.1">
    <property type="nucleotide sequence ID" value="NZ_CP101717.1"/>
</dbReference>
<dbReference type="CDD" id="cd02440">
    <property type="entry name" value="AdoMet_MTases"/>
    <property type="match status" value="1"/>
</dbReference>
<keyword evidence="3" id="KW-0808">Transferase</keyword>
<keyword evidence="1" id="KW-0812">Transmembrane</keyword>
<evidence type="ECO:0000259" key="2">
    <source>
        <dbReference type="Pfam" id="PF08241"/>
    </source>
</evidence>
<dbReference type="InterPro" id="IPR013216">
    <property type="entry name" value="Methyltransf_11"/>
</dbReference>
<evidence type="ECO:0000313" key="3">
    <source>
        <dbReference type="EMBL" id="WLD59348.1"/>
    </source>
</evidence>
<name>A0AB38YJ97_9GAMM</name>
<keyword evidence="1" id="KW-0472">Membrane</keyword>
<dbReference type="InterPro" id="IPR029063">
    <property type="entry name" value="SAM-dependent_MTases_sf"/>
</dbReference>
<dbReference type="GO" id="GO:0032259">
    <property type="term" value="P:methylation"/>
    <property type="evidence" value="ECO:0007669"/>
    <property type="project" value="UniProtKB-KW"/>
</dbReference>
<keyword evidence="3" id="KW-0489">Methyltransferase</keyword>
<dbReference type="GO" id="GO:0008757">
    <property type="term" value="F:S-adenosylmethionine-dependent methyltransferase activity"/>
    <property type="evidence" value="ECO:0007669"/>
    <property type="project" value="InterPro"/>
</dbReference>
<feature type="transmembrane region" description="Helical" evidence="1">
    <location>
        <begin position="212"/>
        <end position="231"/>
    </location>
</feature>
<reference evidence="3" key="1">
    <citation type="submission" date="2022-07" db="EMBL/GenBank/DDBJ databases">
        <title>Complete genome sequence of Salinispirillum sp. LH10-3-1 capable of multiple carbohydrate inversion isolated from a soda lake.</title>
        <authorList>
            <person name="Liu J."/>
            <person name="Zhai Y."/>
            <person name="Zhang H."/>
            <person name="Yang H."/>
            <person name="Qu J."/>
            <person name="Li J."/>
        </authorList>
    </citation>
    <scope>NUCLEOTIDE SEQUENCE</scope>
    <source>
        <strain evidence="3">LH 10-3-1</strain>
    </source>
</reference>
<dbReference type="Gene3D" id="3.40.50.150">
    <property type="entry name" value="Vaccinia Virus protein VP39"/>
    <property type="match status" value="1"/>
</dbReference>
<dbReference type="EMBL" id="CP101717">
    <property type="protein sequence ID" value="WLD59348.1"/>
    <property type="molecule type" value="Genomic_DNA"/>
</dbReference>
<dbReference type="Pfam" id="PF08241">
    <property type="entry name" value="Methyltransf_11"/>
    <property type="match status" value="1"/>
</dbReference>
<evidence type="ECO:0000256" key="1">
    <source>
        <dbReference type="SAM" id="Phobius"/>
    </source>
</evidence>
<dbReference type="SUPFAM" id="SSF53335">
    <property type="entry name" value="S-adenosyl-L-methionine-dependent methyltransferases"/>
    <property type="match status" value="1"/>
</dbReference>
<feature type="domain" description="Methyltransferase type 11" evidence="2">
    <location>
        <begin position="87"/>
        <end position="145"/>
    </location>
</feature>
<sequence length="265" mass="31201">MSVSQWYKKWLQWWRPAPLQPHAREVQLNRWYRTELGEALYRTERDMVAPVLAQGYHPFIVQVDGGLYRPLFDAQKCRSKAAVLISRYENNAVCPTVQSDPEHLALLPETVDMMIMHHVIEYAQNPHRVLREAVQALRPGGQLIVMGFNPYGFWGLARLLRRQSQVPWVGRFVSARRVADWCTLLDCDEEQTAYYYHWPPMTQASWKRRVRLLNAFFRVVMPMTGAGYMLVVRKNQVELLHDHKWKPAFFMQDKVMTTQREQVTG</sequence>